<dbReference type="EMBL" id="NBAG03000019">
    <property type="protein sequence ID" value="PNI99164.1"/>
    <property type="molecule type" value="Genomic_DNA"/>
</dbReference>
<accession>A0A2J8QSD0</accession>
<reference evidence="2 3" key="1">
    <citation type="submission" date="2017-12" db="EMBL/GenBank/DDBJ databases">
        <title>High-resolution comparative analysis of great ape genomes.</title>
        <authorList>
            <person name="Pollen A."/>
            <person name="Hastie A."/>
            <person name="Hormozdiari F."/>
            <person name="Dougherty M."/>
            <person name="Liu R."/>
            <person name="Chaisson M."/>
            <person name="Hoppe E."/>
            <person name="Hill C."/>
            <person name="Pang A."/>
            <person name="Hillier L."/>
            <person name="Baker C."/>
            <person name="Armstrong J."/>
            <person name="Shendure J."/>
            <person name="Paten B."/>
            <person name="Wilson R."/>
            <person name="Chao H."/>
            <person name="Schneider V."/>
            <person name="Ventura M."/>
            <person name="Kronenberg Z."/>
            <person name="Murali S."/>
            <person name="Gordon D."/>
            <person name="Cantsilieris S."/>
            <person name="Munson K."/>
            <person name="Nelson B."/>
            <person name="Raja A."/>
            <person name="Underwood J."/>
            <person name="Diekhans M."/>
            <person name="Fiddes I."/>
            <person name="Haussler D."/>
            <person name="Eichler E."/>
        </authorList>
    </citation>
    <scope>NUCLEOTIDE SEQUENCE [LARGE SCALE GENOMIC DNA]</scope>
    <source>
        <strain evidence="2">Yerkes chimp pedigree #C0471</strain>
    </source>
</reference>
<gene>
    <name evidence="2" type="ORF">CK820_G0014258</name>
</gene>
<evidence type="ECO:0000313" key="3">
    <source>
        <dbReference type="Proteomes" id="UP000236370"/>
    </source>
</evidence>
<evidence type="ECO:0000256" key="1">
    <source>
        <dbReference type="SAM" id="MobiDB-lite"/>
    </source>
</evidence>
<comment type="caution">
    <text evidence="2">The sequence shown here is derived from an EMBL/GenBank/DDBJ whole genome shotgun (WGS) entry which is preliminary data.</text>
</comment>
<organism evidence="2 3">
    <name type="scientific">Pan troglodytes</name>
    <name type="common">Chimpanzee</name>
    <dbReference type="NCBI Taxonomy" id="9598"/>
    <lineage>
        <taxon>Eukaryota</taxon>
        <taxon>Metazoa</taxon>
        <taxon>Chordata</taxon>
        <taxon>Craniata</taxon>
        <taxon>Vertebrata</taxon>
        <taxon>Euteleostomi</taxon>
        <taxon>Mammalia</taxon>
        <taxon>Eutheria</taxon>
        <taxon>Euarchontoglires</taxon>
        <taxon>Primates</taxon>
        <taxon>Haplorrhini</taxon>
        <taxon>Catarrhini</taxon>
        <taxon>Hominidae</taxon>
        <taxon>Pan</taxon>
    </lineage>
</organism>
<evidence type="ECO:0000313" key="2">
    <source>
        <dbReference type="EMBL" id="PNI99164.1"/>
    </source>
</evidence>
<dbReference type="Proteomes" id="UP000236370">
    <property type="component" value="Unassembled WGS sequence"/>
</dbReference>
<protein>
    <submittedName>
        <fullName evidence="2">ANKRD18B isoform 6</fullName>
    </submittedName>
</protein>
<name>A0A2J8QSD0_PANTR</name>
<feature type="region of interest" description="Disordered" evidence="1">
    <location>
        <begin position="1"/>
        <end position="65"/>
    </location>
</feature>
<feature type="non-terminal residue" evidence="2">
    <location>
        <position position="65"/>
    </location>
</feature>
<feature type="compositionally biased region" description="Basic and acidic residues" evidence="1">
    <location>
        <begin position="35"/>
        <end position="59"/>
    </location>
</feature>
<proteinExistence type="predicted"/>
<feature type="non-terminal residue" evidence="2">
    <location>
        <position position="1"/>
    </location>
</feature>
<sequence length="65" mass="7733">QILEHKNKMLKNHLRNDNQETAAMKPANLKKRKERAKEHNLKVASEEKQERLERSENKQPQDSQS</sequence>
<dbReference type="AlphaFoldDB" id="A0A2J8QSD0"/>